<feature type="region of interest" description="Disordered" evidence="2">
    <location>
        <begin position="550"/>
        <end position="569"/>
    </location>
</feature>
<evidence type="ECO:0000313" key="5">
    <source>
        <dbReference type="Proteomes" id="UP001265746"/>
    </source>
</evidence>
<feature type="region of interest" description="Disordered" evidence="2">
    <location>
        <begin position="619"/>
        <end position="644"/>
    </location>
</feature>
<feature type="compositionally biased region" description="Acidic residues" evidence="2">
    <location>
        <begin position="553"/>
        <end position="564"/>
    </location>
</feature>
<proteinExistence type="predicted"/>
<dbReference type="EMBL" id="JAUJFL010000011">
    <property type="protein sequence ID" value="KAK2596356.1"/>
    <property type="molecule type" value="Genomic_DNA"/>
</dbReference>
<evidence type="ECO:0000256" key="1">
    <source>
        <dbReference type="ARBA" id="ARBA00022737"/>
    </source>
</evidence>
<feature type="region of interest" description="Disordered" evidence="2">
    <location>
        <begin position="249"/>
        <end position="299"/>
    </location>
</feature>
<reference evidence="4" key="1">
    <citation type="submission" date="2023-06" db="EMBL/GenBank/DDBJ databases">
        <authorList>
            <person name="Noh H."/>
        </authorList>
    </citation>
    <scope>NUCLEOTIDE SEQUENCE</scope>
    <source>
        <strain evidence="4">DUCC20226</strain>
    </source>
</reference>
<evidence type="ECO:0000313" key="4">
    <source>
        <dbReference type="EMBL" id="KAK2596356.1"/>
    </source>
</evidence>
<evidence type="ECO:0000256" key="2">
    <source>
        <dbReference type="SAM" id="MobiDB-lite"/>
    </source>
</evidence>
<keyword evidence="5" id="KW-1185">Reference proteome</keyword>
<evidence type="ECO:0000259" key="3">
    <source>
        <dbReference type="Pfam" id="PF24883"/>
    </source>
</evidence>
<feature type="compositionally biased region" description="Low complexity" evidence="2">
    <location>
        <begin position="271"/>
        <end position="289"/>
    </location>
</feature>
<gene>
    <name evidence="4" type="ORF">N8I77_013250</name>
</gene>
<dbReference type="InterPro" id="IPR056884">
    <property type="entry name" value="NPHP3-like_N"/>
</dbReference>
<name>A0AAD9S2D0_PHOAM</name>
<feature type="domain" description="Nephrocystin 3-like N-terminal" evidence="3">
    <location>
        <begin position="1123"/>
        <end position="1237"/>
    </location>
</feature>
<sequence>MSATEEIFHLTNACASLLAKCQSVPTLAKDDWIGRRLADFNLWAAGIRASTTGHASLDHRVRDRSDLKNVLLGILSTIEESAELCLDANIEPAQTPHRQLFSPNAKTGLETSWSDFSDSTDTSSSQQINNEGPLATEMSDISVALSQLYRITHLIKRSGKKHRFKRADREMPSRENDEEYIQLKKHLEFIILLSQQDVHTEFWKGKDWDERLHHVTARSELTPVHHALVKANMVRRNRIRYATQHLVEQGKASAAATESSEKQLEPDTGDDTTTAAEASGTNVLQQSDGGDSDIQDSSQPAALHVTDQDAPEVELLINAPMTATEIDTMPFISSQRAVNDREKGTIITRITRISVRQDYPPCPTKFGTFQCPYCAQALSGDYTNISQWRGHVKQDLMPYTCVFENCKSLETNELFESSEQWMAHLTNTHSETLWVCSICPAGPDGNDEAVFDSNGAWQNHIGETHPDTFPAHQLDQLAGMSERVSLPPMACPFCRHYDETEAQPYDHIANHLHEFALRALPWNDNPNGGSHSDSVASLRTEAGRGRLPRIIIDNDDFEGSDDDQPPMSRSDTMKQLLEQIADQAAKSLQLEIPKLAKGYQNVLEQLPILLDRTRSIGLNSASKGQHRDNKSADGAAMIDNNREDERKDKLDGYIRPLLRIQGIVHTFSEQMDHLSEREAKELEESLQDECAALRQLLDNEDPAIQTRVSISRVSESATENVSEIQKMIEAVVEKREVPLHESYPFFEEAFKAQIELTTVGERLQKHLTFDHTARCKVEDVERRFSEVFAEWEKHHTKQLATANIGRRLRGMFTRFSKLAARPNSLFAILPAPELAESVCGGMVMVVICICKRRSSDAFVGRSTDALTTISSAVTTEVFGLDVSQTRRKSEELSRKAAAMCTAIFRLLTAVIENFRHKKSSFIFNIISRYSAYDSFEPLSEQVRAAFNDLQNEATRILRLEKASLEKMMNSTRATEIQRLVGADMERMELLRRLVGETHKILANEIWVKKQTELDNSDAMRAEKVLGADDIYDLGAQPDLVDNTTRRILEHFRRRHSATDRILHLLNDKKLRNFIDSRSSSALLIRDEGFRRERGHLAVTFAAIMIVRWLRGGPHAYPNSQVYTLACFDNIEATSHKPRSARDIMIQLVSQLMLQYQGLTLSILDDLHSLEEADTGRLLKLFERLLQHLSPHSQVYCIIDAFDLSKPVTGNAEMLTSLLDLAGHSFSNYISVKVLLTSSKSAIGFRRHLDAGEILDMGLLKRSGGRAPTHLVTYQKFEHTAVGKVLGEIFVR</sequence>
<dbReference type="Proteomes" id="UP001265746">
    <property type="component" value="Unassembled WGS sequence"/>
</dbReference>
<dbReference type="PANTHER" id="PTHR35391">
    <property type="entry name" value="C2H2-TYPE DOMAIN-CONTAINING PROTEIN-RELATED"/>
    <property type="match status" value="1"/>
</dbReference>
<protein>
    <recommendedName>
        <fullName evidence="3">Nephrocystin 3-like N-terminal domain-containing protein</fullName>
    </recommendedName>
</protein>
<keyword evidence="1" id="KW-0677">Repeat</keyword>
<comment type="caution">
    <text evidence="4">The sequence shown here is derived from an EMBL/GenBank/DDBJ whole genome shotgun (WGS) entry which is preliminary data.</text>
</comment>
<dbReference type="Pfam" id="PF24883">
    <property type="entry name" value="NPHP3_N"/>
    <property type="match status" value="1"/>
</dbReference>
<accession>A0AAD9S2D0</accession>
<dbReference type="PANTHER" id="PTHR35391:SF7">
    <property type="entry name" value="C2H2-TYPE DOMAIN-CONTAINING PROTEIN"/>
    <property type="match status" value="1"/>
</dbReference>
<organism evidence="4 5">
    <name type="scientific">Phomopsis amygdali</name>
    <name type="common">Fusicoccum amygdali</name>
    <dbReference type="NCBI Taxonomy" id="1214568"/>
    <lineage>
        <taxon>Eukaryota</taxon>
        <taxon>Fungi</taxon>
        <taxon>Dikarya</taxon>
        <taxon>Ascomycota</taxon>
        <taxon>Pezizomycotina</taxon>
        <taxon>Sordariomycetes</taxon>
        <taxon>Sordariomycetidae</taxon>
        <taxon>Diaporthales</taxon>
        <taxon>Diaporthaceae</taxon>
        <taxon>Diaporthe</taxon>
    </lineage>
</organism>